<dbReference type="InterPro" id="IPR008794">
    <property type="entry name" value="Pro_racemase_fam"/>
</dbReference>
<evidence type="ECO:0000256" key="1">
    <source>
        <dbReference type="ARBA" id="ARBA00007529"/>
    </source>
</evidence>
<evidence type="ECO:0000313" key="2">
    <source>
        <dbReference type="EMBL" id="AXO15546.1"/>
    </source>
</evidence>
<comment type="similarity">
    <text evidence="1">Belongs to the proline racemase family.</text>
</comment>
<protein>
    <submittedName>
        <fullName evidence="2">Proline racemase</fullName>
    </submittedName>
</protein>
<proteinExistence type="inferred from homology"/>
<gene>
    <name evidence="2" type="ORF">DY252_15955</name>
</gene>
<dbReference type="SFLD" id="SFLDS00028">
    <property type="entry name" value="Proline_Racemase"/>
    <property type="match status" value="1"/>
</dbReference>
<dbReference type="Proteomes" id="UP000256971">
    <property type="component" value="Chromosome"/>
</dbReference>
<accession>A0ABM6Y233</accession>
<dbReference type="Pfam" id="PF05544">
    <property type="entry name" value="Pro_racemase"/>
    <property type="match status" value="1"/>
</dbReference>
<dbReference type="PANTHER" id="PTHR33442">
    <property type="entry name" value="TRANS-3-HYDROXY-L-PROLINE DEHYDRATASE"/>
    <property type="match status" value="1"/>
</dbReference>
<evidence type="ECO:0000313" key="3">
    <source>
        <dbReference type="Proteomes" id="UP000256971"/>
    </source>
</evidence>
<dbReference type="PANTHER" id="PTHR33442:SF1">
    <property type="entry name" value="TRANS-3-HYDROXY-L-PROLINE DEHYDRATASE"/>
    <property type="match status" value="1"/>
</dbReference>
<name>A0ABM6Y233_9PROT</name>
<dbReference type="PIRSF" id="PIRSF029792">
    <property type="entry name" value="Pro_racemase"/>
    <property type="match status" value="1"/>
</dbReference>
<dbReference type="SUPFAM" id="SSF54506">
    <property type="entry name" value="Diaminopimelate epimerase-like"/>
    <property type="match status" value="1"/>
</dbReference>
<sequence length="356" mass="38572">MQDDKTSPRSQSDSEIMRSYLHQSAPIEVIDMHTGGEPLRIISSGYPDIPGEDILAKRRYAKDHLDHLRRFLMFEPRGHYDMYGAILVAPSLPDADLAVLFIHNEGYSTMCGHAILALGRYAIDYGLVKAVEPITTVNIECPCGLVRTEVEVDEGKTGKVRFSSVPSFMFASDDSLRLADGTAFKTDIGYGGAFYAILDAGQFDIAITPENARHLTRLAGEICQAVNDSVTLSHPDHDDLAFLYGAILTDGRDAFEASATRNICVFAKNQVDRSPTGSGVSARLAIQHAKGLIAPGQVRVFESVIGSSFEGSVEATTRCGPHEAIIASVTGKAHYSGKASFWLEEDDVIGRGFIVG</sequence>
<organism evidence="2 3">
    <name type="scientific">Thalassospira indica</name>
    <dbReference type="NCBI Taxonomy" id="1891279"/>
    <lineage>
        <taxon>Bacteria</taxon>
        <taxon>Pseudomonadati</taxon>
        <taxon>Pseudomonadota</taxon>
        <taxon>Alphaproteobacteria</taxon>
        <taxon>Rhodospirillales</taxon>
        <taxon>Thalassospiraceae</taxon>
        <taxon>Thalassospira</taxon>
    </lineage>
</organism>
<dbReference type="Gene3D" id="3.10.310.10">
    <property type="entry name" value="Diaminopimelate Epimerase, Chain A, domain 1"/>
    <property type="match status" value="2"/>
</dbReference>
<reference evidence="2 3" key="1">
    <citation type="submission" date="2018-08" db="EMBL/GenBank/DDBJ databases">
        <title>Complete genome sequence of type strain Thalassospira indica MCCC 1A01103T, isolated from isolated from deep seawater of the Indian Ocean.</title>
        <authorList>
            <person name="Liu Y."/>
        </authorList>
    </citation>
    <scope>NUCLEOTIDE SEQUENCE [LARGE SCALE GENOMIC DNA]</scope>
    <source>
        <strain evidence="2 3">PB8BT</strain>
    </source>
</reference>
<keyword evidence="3" id="KW-1185">Reference proteome</keyword>
<dbReference type="EMBL" id="CP031555">
    <property type="protein sequence ID" value="AXO15546.1"/>
    <property type="molecule type" value="Genomic_DNA"/>
</dbReference>